<feature type="compositionally biased region" description="Basic and acidic residues" evidence="1">
    <location>
        <begin position="10"/>
        <end position="19"/>
    </location>
</feature>
<name>A0A6A3CIX6_HIBSY</name>
<evidence type="ECO:0000313" key="3">
    <source>
        <dbReference type="Proteomes" id="UP000436088"/>
    </source>
</evidence>
<keyword evidence="3" id="KW-1185">Reference proteome</keyword>
<accession>A0A6A3CIX6</accession>
<dbReference type="AlphaFoldDB" id="A0A6A3CIX6"/>
<reference evidence="2" key="1">
    <citation type="submission" date="2019-09" db="EMBL/GenBank/DDBJ databases">
        <title>Draft genome information of white flower Hibiscus syriacus.</title>
        <authorList>
            <person name="Kim Y.-M."/>
        </authorList>
    </citation>
    <scope>NUCLEOTIDE SEQUENCE [LARGE SCALE GENOMIC DNA]</scope>
    <source>
        <strain evidence="2">YM2019G1</strain>
    </source>
</reference>
<evidence type="ECO:0000313" key="2">
    <source>
        <dbReference type="EMBL" id="KAE8729290.1"/>
    </source>
</evidence>
<sequence length="87" mass="9101">MNRKTPHPTKKAEEVKDDGGEVIPGSYSALPGRGGGGCGGGIMEEIKQNGALAFGTLRVILRKHNVHQATWAPPPGPWISPQGCSSI</sequence>
<comment type="caution">
    <text evidence="2">The sequence shown here is derived from an EMBL/GenBank/DDBJ whole genome shotgun (WGS) entry which is preliminary data.</text>
</comment>
<dbReference type="Proteomes" id="UP000436088">
    <property type="component" value="Unassembled WGS sequence"/>
</dbReference>
<organism evidence="2 3">
    <name type="scientific">Hibiscus syriacus</name>
    <name type="common">Rose of Sharon</name>
    <dbReference type="NCBI Taxonomy" id="106335"/>
    <lineage>
        <taxon>Eukaryota</taxon>
        <taxon>Viridiplantae</taxon>
        <taxon>Streptophyta</taxon>
        <taxon>Embryophyta</taxon>
        <taxon>Tracheophyta</taxon>
        <taxon>Spermatophyta</taxon>
        <taxon>Magnoliopsida</taxon>
        <taxon>eudicotyledons</taxon>
        <taxon>Gunneridae</taxon>
        <taxon>Pentapetalae</taxon>
        <taxon>rosids</taxon>
        <taxon>malvids</taxon>
        <taxon>Malvales</taxon>
        <taxon>Malvaceae</taxon>
        <taxon>Malvoideae</taxon>
        <taxon>Hibiscus</taxon>
    </lineage>
</organism>
<gene>
    <name evidence="2" type="ORF">F3Y22_tig00003721pilonHSYRG00055</name>
</gene>
<proteinExistence type="predicted"/>
<dbReference type="EMBL" id="VEPZ02000230">
    <property type="protein sequence ID" value="KAE8729290.1"/>
    <property type="molecule type" value="Genomic_DNA"/>
</dbReference>
<protein>
    <submittedName>
        <fullName evidence="2">Uncharacterized protein</fullName>
    </submittedName>
</protein>
<feature type="region of interest" description="Disordered" evidence="1">
    <location>
        <begin position="1"/>
        <end position="28"/>
    </location>
</feature>
<evidence type="ECO:0000256" key="1">
    <source>
        <dbReference type="SAM" id="MobiDB-lite"/>
    </source>
</evidence>